<organism evidence="4 5">
    <name type="scientific">Aspergillus ruber (strain CBS 135680)</name>
    <dbReference type="NCBI Taxonomy" id="1388766"/>
    <lineage>
        <taxon>Eukaryota</taxon>
        <taxon>Fungi</taxon>
        <taxon>Dikarya</taxon>
        <taxon>Ascomycota</taxon>
        <taxon>Pezizomycotina</taxon>
        <taxon>Eurotiomycetes</taxon>
        <taxon>Eurotiomycetidae</taxon>
        <taxon>Eurotiales</taxon>
        <taxon>Aspergillaceae</taxon>
        <taxon>Aspergillus</taxon>
        <taxon>Aspergillus subgen. Aspergillus</taxon>
    </lineage>
</organism>
<protein>
    <recommendedName>
        <fullName evidence="6">Mid2 domain-containing protein</fullName>
    </recommendedName>
</protein>
<feature type="compositionally biased region" description="Low complexity" evidence="1">
    <location>
        <begin position="281"/>
        <end position="304"/>
    </location>
</feature>
<reference evidence="5" key="1">
    <citation type="journal article" date="2014" name="Nat. Commun.">
        <title>Genomic adaptations of the halophilic Dead Sea filamentous fungus Eurotium rubrum.</title>
        <authorList>
            <person name="Kis-Papo T."/>
            <person name="Weig A.R."/>
            <person name="Riley R."/>
            <person name="Persoh D."/>
            <person name="Salamov A."/>
            <person name="Sun H."/>
            <person name="Lipzen A."/>
            <person name="Wasser S.P."/>
            <person name="Rambold G."/>
            <person name="Grigoriev I.V."/>
            <person name="Nevo E."/>
        </authorList>
    </citation>
    <scope>NUCLEOTIDE SEQUENCE [LARGE SCALE GENOMIC DNA]</scope>
    <source>
        <strain evidence="5">CBS 135680</strain>
    </source>
</reference>
<evidence type="ECO:0000256" key="1">
    <source>
        <dbReference type="SAM" id="MobiDB-lite"/>
    </source>
</evidence>
<feature type="transmembrane region" description="Helical" evidence="2">
    <location>
        <begin position="183"/>
        <end position="205"/>
    </location>
</feature>
<dbReference type="EMBL" id="KK088440">
    <property type="protein sequence ID" value="EYE91887.1"/>
    <property type="molecule type" value="Genomic_DNA"/>
</dbReference>
<feature type="region of interest" description="Disordered" evidence="1">
    <location>
        <begin position="26"/>
        <end position="172"/>
    </location>
</feature>
<evidence type="ECO:0008006" key="6">
    <source>
        <dbReference type="Google" id="ProtNLM"/>
    </source>
</evidence>
<evidence type="ECO:0000256" key="3">
    <source>
        <dbReference type="SAM" id="SignalP"/>
    </source>
</evidence>
<evidence type="ECO:0000313" key="5">
    <source>
        <dbReference type="Proteomes" id="UP000019804"/>
    </source>
</evidence>
<accession>A0A017S4J8</accession>
<dbReference type="HOGENOM" id="CLU_915211_0_0_1"/>
<feature type="chain" id="PRO_5001495786" description="Mid2 domain-containing protein" evidence="3">
    <location>
        <begin position="19"/>
        <end position="304"/>
    </location>
</feature>
<feature type="compositionally biased region" description="Low complexity" evidence="1">
    <location>
        <begin position="26"/>
        <end position="37"/>
    </location>
</feature>
<dbReference type="GeneID" id="63693142"/>
<feature type="region of interest" description="Disordered" evidence="1">
    <location>
        <begin position="257"/>
        <end position="304"/>
    </location>
</feature>
<feature type="compositionally biased region" description="Low complexity" evidence="1">
    <location>
        <begin position="74"/>
        <end position="169"/>
    </location>
</feature>
<keyword evidence="3" id="KW-0732">Signal</keyword>
<evidence type="ECO:0000256" key="2">
    <source>
        <dbReference type="SAM" id="Phobius"/>
    </source>
</evidence>
<gene>
    <name evidence="4" type="ORF">EURHEDRAFT_223319</name>
</gene>
<feature type="signal peptide" evidence="3">
    <location>
        <begin position="1"/>
        <end position="18"/>
    </location>
</feature>
<dbReference type="AlphaFoldDB" id="A0A017S4J8"/>
<keyword evidence="2" id="KW-0812">Transmembrane</keyword>
<keyword evidence="2" id="KW-0472">Membrane</keyword>
<sequence length="304" mass="31085">MKLPILLALQTLCLLACADQPAQTPAQALPARTVSIPDPTPPPSSAPTWTTLVKQKRADSTGDSGDSTDDSDTAADATETADTATTAETSAETTAETTADSASETSSETSSETTSSETTSSETTSSETSTTSSETTSSTSSSSSSSSSSSTSTTSTSSSTTSTSSATSTVSPEIAERNRVGNIAAIATFSSLGGIIAIVFIALAIRKRIIRRRKEEQKALLQAGSSAYSMVPVSDEAAASNGEVKYDRMSMMFAANDPKPQDAAGAGPGGVQVNATPLLTPQQAAQQGSPQAYPQYPQGYPHQI</sequence>
<dbReference type="Proteomes" id="UP000019804">
    <property type="component" value="Unassembled WGS sequence"/>
</dbReference>
<dbReference type="OrthoDB" id="4366245at2759"/>
<proteinExistence type="predicted"/>
<name>A0A017S4J8_ASPRC</name>
<evidence type="ECO:0000313" key="4">
    <source>
        <dbReference type="EMBL" id="EYE91887.1"/>
    </source>
</evidence>
<dbReference type="STRING" id="1388766.A0A017S4J8"/>
<keyword evidence="5" id="KW-1185">Reference proteome</keyword>
<keyword evidence="2" id="KW-1133">Transmembrane helix</keyword>
<dbReference type="RefSeq" id="XP_040635577.1">
    <property type="nucleotide sequence ID" value="XM_040778018.1"/>
</dbReference>